<dbReference type="InterPro" id="IPR012902">
    <property type="entry name" value="N_methyl_site"/>
</dbReference>
<dbReference type="Pfam" id="PF07963">
    <property type="entry name" value="N_methyl"/>
    <property type="match status" value="1"/>
</dbReference>
<reference evidence="2 3" key="1">
    <citation type="submission" date="2018-06" db="EMBL/GenBank/DDBJ databases">
        <authorList>
            <consortium name="Pathogen Informatics"/>
            <person name="Doyle S."/>
        </authorList>
    </citation>
    <scope>NUCLEOTIDE SEQUENCE [LARGE SCALE GENOMIC DNA]</scope>
    <source>
        <strain evidence="2 3">NCTC13315</strain>
    </source>
</reference>
<dbReference type="PROSITE" id="PS00409">
    <property type="entry name" value="PROKAR_NTER_METHYL"/>
    <property type="match status" value="1"/>
</dbReference>
<proteinExistence type="predicted"/>
<gene>
    <name evidence="2" type="ORF">NCTC13315_00790</name>
</gene>
<dbReference type="AlphaFoldDB" id="A0A378HZV5"/>
<sequence>MQRGFSLIEVLISLFIMSTTVLSLLNQQLHSYLVSHQLVIHGDSLNKVINLKEQCMAEALLH</sequence>
<keyword evidence="1" id="KW-0472">Membrane</keyword>
<dbReference type="OrthoDB" id="9880304at2"/>
<dbReference type="RefSeq" id="WP_160149838.1">
    <property type="nucleotide sequence ID" value="NZ_CAAAHO010000001.1"/>
</dbReference>
<keyword evidence="1" id="KW-1133">Transmembrane helix</keyword>
<protein>
    <submittedName>
        <fullName evidence="2">Tfp pilus assembly protein PilV</fullName>
    </submittedName>
</protein>
<accession>A0A378HZV5</accession>
<dbReference type="Proteomes" id="UP000254968">
    <property type="component" value="Unassembled WGS sequence"/>
</dbReference>
<dbReference type="NCBIfam" id="TIGR02532">
    <property type="entry name" value="IV_pilin_GFxxxE"/>
    <property type="match status" value="1"/>
</dbReference>
<evidence type="ECO:0000313" key="3">
    <source>
        <dbReference type="Proteomes" id="UP000254968"/>
    </source>
</evidence>
<evidence type="ECO:0000256" key="1">
    <source>
        <dbReference type="SAM" id="Phobius"/>
    </source>
</evidence>
<name>A0A378HZV5_9GAMM</name>
<organism evidence="2 3">
    <name type="scientific">Legionella beliardensis</name>
    <dbReference type="NCBI Taxonomy" id="91822"/>
    <lineage>
        <taxon>Bacteria</taxon>
        <taxon>Pseudomonadati</taxon>
        <taxon>Pseudomonadota</taxon>
        <taxon>Gammaproteobacteria</taxon>
        <taxon>Legionellales</taxon>
        <taxon>Legionellaceae</taxon>
        <taxon>Legionella</taxon>
    </lineage>
</organism>
<dbReference type="EMBL" id="UGNV01000001">
    <property type="protein sequence ID" value="STX28262.1"/>
    <property type="molecule type" value="Genomic_DNA"/>
</dbReference>
<keyword evidence="1" id="KW-0812">Transmembrane</keyword>
<evidence type="ECO:0000313" key="2">
    <source>
        <dbReference type="EMBL" id="STX28262.1"/>
    </source>
</evidence>
<feature type="transmembrane region" description="Helical" evidence="1">
    <location>
        <begin position="6"/>
        <end position="25"/>
    </location>
</feature>
<keyword evidence="3" id="KW-1185">Reference proteome</keyword>